<dbReference type="EMBL" id="LAZR01010270">
    <property type="protein sequence ID" value="KKM67886.1"/>
    <property type="molecule type" value="Genomic_DNA"/>
</dbReference>
<dbReference type="AlphaFoldDB" id="A0A0F9JZL3"/>
<sequence length="26" mass="2739">MSGGYNSKNASLYLETKCLLPPAPLA</sequence>
<organism evidence="2">
    <name type="scientific">marine sediment metagenome</name>
    <dbReference type="NCBI Taxonomy" id="412755"/>
    <lineage>
        <taxon>unclassified sequences</taxon>
        <taxon>metagenomes</taxon>
        <taxon>ecological metagenomes</taxon>
    </lineage>
</organism>
<reference evidence="2" key="1">
    <citation type="journal article" date="2015" name="Nature">
        <title>Complex archaea that bridge the gap between prokaryotes and eukaryotes.</title>
        <authorList>
            <person name="Spang A."/>
            <person name="Saw J.H."/>
            <person name="Jorgensen S.L."/>
            <person name="Zaremba-Niedzwiedzka K."/>
            <person name="Martijn J."/>
            <person name="Lind A.E."/>
            <person name="van Eijk R."/>
            <person name="Schleper C."/>
            <person name="Guy L."/>
            <person name="Ettema T.J."/>
        </authorList>
    </citation>
    <scope>NUCLEOTIDE SEQUENCE</scope>
</reference>
<name>A0A0F9JZL3_9ZZZZ</name>
<comment type="caution">
    <text evidence="2">The sequence shown here is derived from an EMBL/GenBank/DDBJ whole genome shotgun (WGS) entry which is preliminary data.</text>
</comment>
<evidence type="ECO:0000313" key="2">
    <source>
        <dbReference type="EMBL" id="KKM67886.1"/>
    </source>
</evidence>
<gene>
    <name evidence="2" type="ORF">LCGC14_1466480</name>
    <name evidence="1" type="ORF">LCGC14_1523600</name>
</gene>
<evidence type="ECO:0000313" key="1">
    <source>
        <dbReference type="EMBL" id="KKM62236.1"/>
    </source>
</evidence>
<accession>A0A0F9JZL3</accession>
<proteinExistence type="predicted"/>
<feature type="non-terminal residue" evidence="2">
    <location>
        <position position="26"/>
    </location>
</feature>
<dbReference type="EMBL" id="LAZR01011339">
    <property type="protein sequence ID" value="KKM62236.1"/>
    <property type="molecule type" value="Genomic_DNA"/>
</dbReference>
<protein>
    <submittedName>
        <fullName evidence="2">Uncharacterized protein</fullName>
    </submittedName>
</protein>